<dbReference type="GO" id="GO:0010411">
    <property type="term" value="P:xyloglucan metabolic process"/>
    <property type="evidence" value="ECO:0007669"/>
    <property type="project" value="TreeGrafter"/>
</dbReference>
<evidence type="ECO:0000313" key="4">
    <source>
        <dbReference type="Proteomes" id="UP000597507"/>
    </source>
</evidence>
<evidence type="ECO:0000259" key="2">
    <source>
        <dbReference type="Pfam" id="PF15902"/>
    </source>
</evidence>
<keyword evidence="1" id="KW-0677">Repeat</keyword>
<dbReference type="InterPro" id="IPR031778">
    <property type="entry name" value="Sortilin_N"/>
</dbReference>
<keyword evidence="4" id="KW-1185">Reference proteome</keyword>
<dbReference type="InterPro" id="IPR015943">
    <property type="entry name" value="WD40/YVTN_repeat-like_dom_sf"/>
</dbReference>
<proteinExistence type="predicted"/>
<evidence type="ECO:0000313" key="3">
    <source>
        <dbReference type="EMBL" id="GGG28121.1"/>
    </source>
</evidence>
<dbReference type="Pfam" id="PF15902">
    <property type="entry name" value="Sortilin-Vps10"/>
    <property type="match status" value="1"/>
</dbReference>
<dbReference type="PANTHER" id="PTHR43739:SF5">
    <property type="entry name" value="EXO-ALPHA-SIALIDASE"/>
    <property type="match status" value="1"/>
</dbReference>
<keyword evidence="3" id="KW-0378">Hydrolase</keyword>
<name>A0A8J2ZA95_9PROT</name>
<sequence>MAQGHVFAGVVRWPGGADMSSPPGTLGGIFRLAVGEREWEQVTRGLPAECHVPGLTADPHDPDRIYAGTQEGPYVSTDGGASWRRLDFPRRDLQVWAIAVHPRDPRKLYVGTSPLGVFISEDGGGTWRSAPSAALPDHMEMGRFRNRVMRFAFNPSRPEEMFAALEVRGVIRSTDGGETWQDCSAHLVELAEQPHLKSAILTQDTAEGMLDVHAVAISAAAPETPFVALRMGLFRSDDHGAHWQDLEMRKRSPIFYGRDIRVSPHDPKTLYATLSTSAAGDTGTVWRSPDLGATWERFDTPTRARSTMMAAVPSPRDPRVVYAAARKGQVFCTLDGGATWQEVPLPAGCSAVMALAMN</sequence>
<dbReference type="EMBL" id="BMKS01000004">
    <property type="protein sequence ID" value="GGG28121.1"/>
    <property type="molecule type" value="Genomic_DNA"/>
</dbReference>
<gene>
    <name evidence="3" type="ORF">GCM10010964_15040</name>
</gene>
<dbReference type="RefSeq" id="WP_188899414.1">
    <property type="nucleotide sequence ID" value="NZ_BMKS01000004.1"/>
</dbReference>
<dbReference type="CDD" id="cd15482">
    <property type="entry name" value="Sialidase_non-viral"/>
    <property type="match status" value="2"/>
</dbReference>
<evidence type="ECO:0000256" key="1">
    <source>
        <dbReference type="ARBA" id="ARBA00022737"/>
    </source>
</evidence>
<comment type="caution">
    <text evidence="3">The sequence shown here is derived from an EMBL/GenBank/DDBJ whole genome shotgun (WGS) entry which is preliminary data.</text>
</comment>
<protein>
    <submittedName>
        <fullName evidence="3">Glycosyl hydrolase</fullName>
    </submittedName>
</protein>
<organism evidence="3 4">
    <name type="scientific">Caldovatus sediminis</name>
    <dbReference type="NCBI Taxonomy" id="2041189"/>
    <lineage>
        <taxon>Bacteria</taxon>
        <taxon>Pseudomonadati</taxon>
        <taxon>Pseudomonadota</taxon>
        <taxon>Alphaproteobacteria</taxon>
        <taxon>Acetobacterales</taxon>
        <taxon>Roseomonadaceae</taxon>
        <taxon>Caldovatus</taxon>
    </lineage>
</organism>
<dbReference type="InterPro" id="IPR052025">
    <property type="entry name" value="Xyloglucanase_GH74"/>
</dbReference>
<dbReference type="GO" id="GO:0016787">
    <property type="term" value="F:hydrolase activity"/>
    <property type="evidence" value="ECO:0007669"/>
    <property type="project" value="UniProtKB-KW"/>
</dbReference>
<dbReference type="Proteomes" id="UP000597507">
    <property type="component" value="Unassembled WGS sequence"/>
</dbReference>
<reference evidence="3 4" key="1">
    <citation type="journal article" date="2014" name="Int. J. Syst. Evol. Microbiol.">
        <title>Complete genome sequence of Corynebacterium casei LMG S-19264T (=DSM 44701T), isolated from a smear-ripened cheese.</title>
        <authorList>
            <consortium name="US DOE Joint Genome Institute (JGI-PGF)"/>
            <person name="Walter F."/>
            <person name="Albersmeier A."/>
            <person name="Kalinowski J."/>
            <person name="Ruckert C."/>
        </authorList>
    </citation>
    <scope>NUCLEOTIDE SEQUENCE [LARGE SCALE GENOMIC DNA]</scope>
    <source>
        <strain evidence="3 4">CGMCC 1.16330</strain>
    </source>
</reference>
<dbReference type="PANTHER" id="PTHR43739">
    <property type="entry name" value="XYLOGLUCANASE (EUROFUNG)"/>
    <property type="match status" value="1"/>
</dbReference>
<feature type="domain" description="Sortilin N-terminal" evidence="2">
    <location>
        <begin position="74"/>
        <end position="187"/>
    </location>
</feature>
<dbReference type="SUPFAM" id="SSF110296">
    <property type="entry name" value="Oligoxyloglucan reducing end-specific cellobiohydrolase"/>
    <property type="match status" value="1"/>
</dbReference>
<dbReference type="Gene3D" id="2.130.10.10">
    <property type="entry name" value="YVTN repeat-like/Quinoprotein amine dehydrogenase"/>
    <property type="match status" value="2"/>
</dbReference>
<dbReference type="AlphaFoldDB" id="A0A8J2ZA95"/>
<accession>A0A8J2ZA95</accession>